<organism evidence="2 3">
    <name type="scientific">Podospora didyma</name>
    <dbReference type="NCBI Taxonomy" id="330526"/>
    <lineage>
        <taxon>Eukaryota</taxon>
        <taxon>Fungi</taxon>
        <taxon>Dikarya</taxon>
        <taxon>Ascomycota</taxon>
        <taxon>Pezizomycotina</taxon>
        <taxon>Sordariomycetes</taxon>
        <taxon>Sordariomycetidae</taxon>
        <taxon>Sordariales</taxon>
        <taxon>Podosporaceae</taxon>
        <taxon>Podospora</taxon>
    </lineage>
</organism>
<dbReference type="InterPro" id="IPR036915">
    <property type="entry name" value="Cyclin-like_sf"/>
</dbReference>
<proteinExistence type="predicted"/>
<dbReference type="Proteomes" id="UP001285441">
    <property type="component" value="Unassembled WGS sequence"/>
</dbReference>
<keyword evidence="3" id="KW-1185">Reference proteome</keyword>
<evidence type="ECO:0000256" key="1">
    <source>
        <dbReference type="SAM" id="MobiDB-lite"/>
    </source>
</evidence>
<evidence type="ECO:0008006" key="4">
    <source>
        <dbReference type="Google" id="ProtNLM"/>
    </source>
</evidence>
<comment type="caution">
    <text evidence="2">The sequence shown here is derived from an EMBL/GenBank/DDBJ whole genome shotgun (WGS) entry which is preliminary data.</text>
</comment>
<evidence type="ECO:0000313" key="2">
    <source>
        <dbReference type="EMBL" id="KAK3390430.1"/>
    </source>
</evidence>
<reference evidence="2" key="1">
    <citation type="journal article" date="2023" name="Mol. Phylogenet. Evol.">
        <title>Genome-scale phylogeny and comparative genomics of the fungal order Sordariales.</title>
        <authorList>
            <person name="Hensen N."/>
            <person name="Bonometti L."/>
            <person name="Westerberg I."/>
            <person name="Brannstrom I.O."/>
            <person name="Guillou S."/>
            <person name="Cros-Aarteil S."/>
            <person name="Calhoun S."/>
            <person name="Haridas S."/>
            <person name="Kuo A."/>
            <person name="Mondo S."/>
            <person name="Pangilinan J."/>
            <person name="Riley R."/>
            <person name="LaButti K."/>
            <person name="Andreopoulos B."/>
            <person name="Lipzen A."/>
            <person name="Chen C."/>
            <person name="Yan M."/>
            <person name="Daum C."/>
            <person name="Ng V."/>
            <person name="Clum A."/>
            <person name="Steindorff A."/>
            <person name="Ohm R.A."/>
            <person name="Martin F."/>
            <person name="Silar P."/>
            <person name="Natvig D.O."/>
            <person name="Lalanne C."/>
            <person name="Gautier V."/>
            <person name="Ament-Velasquez S.L."/>
            <person name="Kruys A."/>
            <person name="Hutchinson M.I."/>
            <person name="Powell A.J."/>
            <person name="Barry K."/>
            <person name="Miller A.N."/>
            <person name="Grigoriev I.V."/>
            <person name="Debuchy R."/>
            <person name="Gladieux P."/>
            <person name="Hiltunen Thoren M."/>
            <person name="Johannesson H."/>
        </authorList>
    </citation>
    <scope>NUCLEOTIDE SEQUENCE</scope>
    <source>
        <strain evidence="2">CBS 232.78</strain>
    </source>
</reference>
<dbReference type="SUPFAM" id="SSF47954">
    <property type="entry name" value="Cyclin-like"/>
    <property type="match status" value="1"/>
</dbReference>
<accession>A0AAE0U4L3</accession>
<dbReference type="EMBL" id="JAULSW010000002">
    <property type="protein sequence ID" value="KAK3390430.1"/>
    <property type="molecule type" value="Genomic_DNA"/>
</dbReference>
<reference evidence="2" key="2">
    <citation type="submission" date="2023-06" db="EMBL/GenBank/DDBJ databases">
        <authorList>
            <consortium name="Lawrence Berkeley National Laboratory"/>
            <person name="Haridas S."/>
            <person name="Hensen N."/>
            <person name="Bonometti L."/>
            <person name="Westerberg I."/>
            <person name="Brannstrom I.O."/>
            <person name="Guillou S."/>
            <person name="Cros-Aarteil S."/>
            <person name="Calhoun S."/>
            <person name="Kuo A."/>
            <person name="Mondo S."/>
            <person name="Pangilinan J."/>
            <person name="Riley R."/>
            <person name="LaButti K."/>
            <person name="Andreopoulos B."/>
            <person name="Lipzen A."/>
            <person name="Chen C."/>
            <person name="Yanf M."/>
            <person name="Daum C."/>
            <person name="Ng V."/>
            <person name="Clum A."/>
            <person name="Steindorff A."/>
            <person name="Ohm R."/>
            <person name="Martin F."/>
            <person name="Silar P."/>
            <person name="Natvig D."/>
            <person name="Lalanne C."/>
            <person name="Gautier V."/>
            <person name="Ament-velasquez S.L."/>
            <person name="Kruys A."/>
            <person name="Hutchinson M.I."/>
            <person name="Powell A.J."/>
            <person name="Barry K."/>
            <person name="Miller A.N."/>
            <person name="Grigoriev I.V."/>
            <person name="Debuchy R."/>
            <person name="Gladieux P."/>
            <person name="Thoren M.H."/>
            <person name="Johannesson H."/>
        </authorList>
    </citation>
    <scope>NUCLEOTIDE SEQUENCE</scope>
    <source>
        <strain evidence="2">CBS 232.78</strain>
    </source>
</reference>
<name>A0AAE0U4L3_9PEZI</name>
<feature type="compositionally biased region" description="Polar residues" evidence="1">
    <location>
        <begin position="39"/>
        <end position="48"/>
    </location>
</feature>
<gene>
    <name evidence="2" type="ORF">B0H63DRAFT_114617</name>
</gene>
<feature type="region of interest" description="Disordered" evidence="1">
    <location>
        <begin position="24"/>
        <end position="50"/>
    </location>
</feature>
<sequence length="318" mass="35101">MVPRHPPDDSDDEFDLDEEYFARTYRPLSNLPTPPPSSRDTSATQSPRSLLEDGGLLDSALLGPAVHLVNLVPPAASLAFPSVSLVHEMLVRADLPSDTTALAVCILDSLNSRFSLNWRLVCPLAQREPSTEIVKRHTIPASPALVQQLHIDCVNPEVIILASLVIAFKFLEDCHEPTRYYSSAWGKNMWTCEQINVTERCIMESLGYRILPLWDPRLIADALNDMERAGKQAMLPLYNNGNESPHKRSMSTGKAVFGLGLQLTPVETPVCETGPTQRKHALAAFGESPNASAITCDSLYLPTTRAKRKKTFTPSPIF</sequence>
<dbReference type="AlphaFoldDB" id="A0AAE0U4L3"/>
<evidence type="ECO:0000313" key="3">
    <source>
        <dbReference type="Proteomes" id="UP001285441"/>
    </source>
</evidence>
<protein>
    <recommendedName>
        <fullName evidence="4">Cyclin N-terminal domain-containing protein</fullName>
    </recommendedName>
</protein>